<dbReference type="SUPFAM" id="SSF52266">
    <property type="entry name" value="SGNH hydrolase"/>
    <property type="match status" value="1"/>
</dbReference>
<dbReference type="GO" id="GO:0016788">
    <property type="term" value="F:hydrolase activity, acting on ester bonds"/>
    <property type="evidence" value="ECO:0007669"/>
    <property type="project" value="UniProtKB-ARBA"/>
</dbReference>
<evidence type="ECO:0000256" key="2">
    <source>
        <dbReference type="SAM" id="SignalP"/>
    </source>
</evidence>
<dbReference type="GO" id="GO:0016747">
    <property type="term" value="F:acyltransferase activity, transferring groups other than amino-acyl groups"/>
    <property type="evidence" value="ECO:0007669"/>
    <property type="project" value="TreeGrafter"/>
</dbReference>
<dbReference type="SUPFAM" id="SSF53474">
    <property type="entry name" value="alpha/beta-Hydrolases"/>
    <property type="match status" value="1"/>
</dbReference>
<dbReference type="Gene3D" id="3.40.50.1110">
    <property type="entry name" value="SGNH hydrolase"/>
    <property type="match status" value="1"/>
</dbReference>
<keyword evidence="2" id="KW-0732">Signal</keyword>
<dbReference type="CDD" id="cd02858">
    <property type="entry name" value="E_set_Esterase_N"/>
    <property type="match status" value="1"/>
</dbReference>
<dbReference type="InterPro" id="IPR000801">
    <property type="entry name" value="Esterase-like"/>
</dbReference>
<dbReference type="InterPro" id="IPR050583">
    <property type="entry name" value="Mycobacterial_A85_antigen"/>
</dbReference>
<gene>
    <name evidence="4" type="ORF">D7Y07_13590</name>
</gene>
<dbReference type="InterPro" id="IPR014756">
    <property type="entry name" value="Ig_E-set"/>
</dbReference>
<dbReference type="Pfam" id="PF03629">
    <property type="entry name" value="SASA"/>
    <property type="match status" value="1"/>
</dbReference>
<evidence type="ECO:0000313" key="4">
    <source>
        <dbReference type="EMBL" id="RLT79469.1"/>
    </source>
</evidence>
<dbReference type="Pfam" id="PF00756">
    <property type="entry name" value="Esterase"/>
    <property type="match status" value="1"/>
</dbReference>
<comment type="caution">
    <text evidence="4">The sequence shown here is derived from an EMBL/GenBank/DDBJ whole genome shotgun (WGS) entry which is preliminary data.</text>
</comment>
<feature type="domain" description="Sialate O-acetylesterase" evidence="3">
    <location>
        <begin position="24"/>
        <end position="269"/>
    </location>
</feature>
<dbReference type="InterPro" id="IPR005181">
    <property type="entry name" value="SASA"/>
</dbReference>
<dbReference type="SUPFAM" id="SSF81296">
    <property type="entry name" value="E set domains"/>
    <property type="match status" value="1"/>
</dbReference>
<feature type="chain" id="PRO_5018082234" evidence="2">
    <location>
        <begin position="20"/>
        <end position="641"/>
    </location>
</feature>
<evidence type="ECO:0000256" key="1">
    <source>
        <dbReference type="ARBA" id="ARBA00022801"/>
    </source>
</evidence>
<evidence type="ECO:0000259" key="3">
    <source>
        <dbReference type="Pfam" id="PF03629"/>
    </source>
</evidence>
<feature type="signal peptide" evidence="2">
    <location>
        <begin position="1"/>
        <end position="19"/>
    </location>
</feature>
<dbReference type="Gene3D" id="2.60.40.10">
    <property type="entry name" value="Immunoglobulins"/>
    <property type="match status" value="1"/>
</dbReference>
<protein>
    <submittedName>
        <fullName evidence="4">Acetyl xylan esterase</fullName>
    </submittedName>
</protein>
<dbReference type="Gene3D" id="3.40.50.1820">
    <property type="entry name" value="alpha/beta hydrolase"/>
    <property type="match status" value="1"/>
</dbReference>
<keyword evidence="1" id="KW-0378">Hydrolase</keyword>
<dbReference type="InterPro" id="IPR036514">
    <property type="entry name" value="SGNH_hydro_sf"/>
</dbReference>
<name>A0A3L7Z1C5_9BACE</name>
<proteinExistence type="predicted"/>
<dbReference type="Proteomes" id="UP000267159">
    <property type="component" value="Unassembled WGS sequence"/>
</dbReference>
<organism evidence="4 5">
    <name type="scientific">Bacteroides acidifaciens</name>
    <dbReference type="NCBI Taxonomy" id="85831"/>
    <lineage>
        <taxon>Bacteria</taxon>
        <taxon>Pseudomonadati</taxon>
        <taxon>Bacteroidota</taxon>
        <taxon>Bacteroidia</taxon>
        <taxon>Bacteroidales</taxon>
        <taxon>Bacteroidaceae</taxon>
        <taxon>Bacteroides</taxon>
    </lineage>
</organism>
<sequence>MKKVLLLSCLLCASLCAVAQDANFYIYLCLGQSNMEGNARYEAQDTLVDARFQVLAAVDNKELGRVKGEWYPARAPLCRPNTGLTPADYFGRTLVENLPPHVRIGVVHVAIGGCRIELFQKDKCEEYIKTAPVWMVNTLKEYDNDPYTRLVEMARIAQKSGVIKGILLHQGESNTGDKEWPQKVKSVYDNLLADLHLQADEVPLIAGEVVNADHGGVCAGMNEVIATLPQVIKNCAIVSSKGLSCASDHLHFDAAGYRVLGRRYAAQALHLMGIELPSPDDVWKHTVAAPSNMHGSDFPRIDKDNRAYFRCYAPDVKRMQADVCGKKYEMAMDEHGWWSVKTDPLPVGFHYYFLLVDGFRVVDPSSCTFFGCCRMASGIEIPEGAEGDYYRPQQVSHGQVRSCTYYSEAKKEFRRCMVYTPAEYESHPKRRYPVLYLQHGMGEDETGWSTQGYMHYIMDNLIAAGKCVPMLVVMDSGDVETPFVPRPGKDVNEERALYGASFYDVILKDLIPMIDRTFRTKTDREHRAMAGLSWGGHQTFQTALPRLDMFSYIGGFSGAIFGLDVKTCFDGVFADAGKFNKKVHYLFLGCGTDEQMGTKKLVESLRELGINVAYYESQGTGHEWLTWRRCLKEFVPHLFKH</sequence>
<dbReference type="InterPro" id="IPR029058">
    <property type="entry name" value="AB_hydrolase_fold"/>
</dbReference>
<dbReference type="STRING" id="1235814.GCA_000613385_01580"/>
<dbReference type="PANTHER" id="PTHR48098">
    <property type="entry name" value="ENTEROCHELIN ESTERASE-RELATED"/>
    <property type="match status" value="1"/>
</dbReference>
<reference evidence="4 5" key="1">
    <citation type="submission" date="2018-09" db="EMBL/GenBank/DDBJ databases">
        <title>Murine metabolic-syndrome-specific gut microbial biobank.</title>
        <authorList>
            <person name="Liu C."/>
        </authorList>
    </citation>
    <scope>NUCLEOTIDE SEQUENCE [LARGE SCALE GENOMIC DNA]</scope>
    <source>
        <strain evidence="4 5">0.1X-D8-26</strain>
    </source>
</reference>
<dbReference type="InterPro" id="IPR013783">
    <property type="entry name" value="Ig-like_fold"/>
</dbReference>
<dbReference type="EMBL" id="RAZM01000048">
    <property type="protein sequence ID" value="RLT79469.1"/>
    <property type="molecule type" value="Genomic_DNA"/>
</dbReference>
<evidence type="ECO:0000313" key="5">
    <source>
        <dbReference type="Proteomes" id="UP000267159"/>
    </source>
</evidence>
<dbReference type="AlphaFoldDB" id="A0A3L7Z1C5"/>
<dbReference type="PANTHER" id="PTHR48098:SF1">
    <property type="entry name" value="DIACYLGLYCEROL ACYLTRANSFERASE_MYCOLYLTRANSFERASE AG85A"/>
    <property type="match status" value="1"/>
</dbReference>
<accession>A0A3L7Z1C5</accession>
<dbReference type="RefSeq" id="WP_121766727.1">
    <property type="nucleotide sequence ID" value="NZ_RAZM01000048.1"/>
</dbReference>